<keyword evidence="2" id="KW-1185">Reference proteome</keyword>
<proteinExistence type="predicted"/>
<name>A0ABT8DM29_9FLAO</name>
<evidence type="ECO:0000313" key="2">
    <source>
        <dbReference type="Proteomes" id="UP001244787"/>
    </source>
</evidence>
<accession>A0ABT8DM29</accession>
<gene>
    <name evidence="1" type="ORF">QRD02_07330</name>
</gene>
<protein>
    <recommendedName>
        <fullName evidence="3">TerB family tellurite resistance protein</fullName>
    </recommendedName>
</protein>
<evidence type="ECO:0008006" key="3">
    <source>
        <dbReference type="Google" id="ProtNLM"/>
    </source>
</evidence>
<evidence type="ECO:0000313" key="1">
    <source>
        <dbReference type="EMBL" id="MDN3724190.1"/>
    </source>
</evidence>
<comment type="caution">
    <text evidence="1">The sequence shown here is derived from an EMBL/GenBank/DDBJ whole genome shotgun (WGS) entry which is preliminary data.</text>
</comment>
<dbReference type="EMBL" id="JAUGQQ010000003">
    <property type="protein sequence ID" value="MDN3724190.1"/>
    <property type="molecule type" value="Genomic_DNA"/>
</dbReference>
<reference evidence="1 2" key="1">
    <citation type="submission" date="2023-06" db="EMBL/GenBank/DDBJ databases">
        <authorList>
            <person name="Ye Y.-Q."/>
            <person name="Du Z.-J."/>
        </authorList>
    </citation>
    <scope>NUCLEOTIDE SEQUENCE [LARGE SCALE GENOMIC DNA]</scope>
    <source>
        <strain evidence="1 2">SDUM287046</strain>
    </source>
</reference>
<dbReference type="Proteomes" id="UP001244787">
    <property type="component" value="Unassembled WGS sequence"/>
</dbReference>
<sequence length="134" mass="15565">MATAEKPQLLYYQKVAELFYALAATNLVVQKSEFEILGTLVLEQWNNLKYSEDPYFAEAATQMKIVFEWFDYENLDANDCFESFADYKNEHPQLFNNERNNIIWQTANTIVDAFAGKSKAEIKMLSKLNSLLNQ</sequence>
<organism evidence="1 2">
    <name type="scientific">Aequorivita aurantiaca</name>
    <dbReference type="NCBI Taxonomy" id="3053356"/>
    <lineage>
        <taxon>Bacteria</taxon>
        <taxon>Pseudomonadati</taxon>
        <taxon>Bacteroidota</taxon>
        <taxon>Flavobacteriia</taxon>
        <taxon>Flavobacteriales</taxon>
        <taxon>Flavobacteriaceae</taxon>
        <taxon>Aequorivita</taxon>
    </lineage>
</organism>
<dbReference type="RefSeq" id="WP_290254282.1">
    <property type="nucleotide sequence ID" value="NZ_JAUGQQ010000003.1"/>
</dbReference>